<protein>
    <recommendedName>
        <fullName evidence="1">DUF305 domain-containing protein</fullName>
    </recommendedName>
</protein>
<dbReference type="Pfam" id="PF03713">
    <property type="entry name" value="DUF305"/>
    <property type="match status" value="1"/>
</dbReference>
<dbReference type="HOGENOM" id="CLU_074343_0_0_11"/>
<dbReference type="RefSeq" id="WP_013128081.1">
    <property type="nucleotide sequence ID" value="NC_014158.1"/>
</dbReference>
<feature type="domain" description="DUF305" evidence="1">
    <location>
        <begin position="53"/>
        <end position="221"/>
    </location>
</feature>
<evidence type="ECO:0000313" key="3">
    <source>
        <dbReference type="Proteomes" id="UP000001213"/>
    </source>
</evidence>
<sequence>MNSLSPSARRVAVVVAAAIVAALIGYAIGTSTTRDPGPAPQAPGSPQQLSAADIGFAQDMLMHHQQATQMIELLRPDLAPDIRGIAQQIKESQSRESGILMGWLEILGQPIQNQNPMAWMSETPASAAPSAGGHDMAAMPSRHQMPGTSSMPGMASSEELTALANATGAPQETLFLQLMTRHHQGGIDMAGAVQQSSASPTVRQRAMSMVKEQTEEVQMMAMQLTARGAATLPYP</sequence>
<dbReference type="PANTHER" id="PTHR36933">
    <property type="entry name" value="SLL0788 PROTEIN"/>
    <property type="match status" value="1"/>
</dbReference>
<dbReference type="Proteomes" id="UP000001213">
    <property type="component" value="Chromosome"/>
</dbReference>
<dbReference type="AlphaFoldDB" id="D5UX66"/>
<reference evidence="2 3" key="2">
    <citation type="journal article" date="2011" name="Stand. Genomic Sci.">
        <title>Complete genome sequence of Tsukamurella paurometabola type strain (no. 33).</title>
        <authorList>
            <person name="Munk A.C."/>
            <person name="Lapidus A."/>
            <person name="Lucas S."/>
            <person name="Nolan M."/>
            <person name="Tice H."/>
            <person name="Cheng J.F."/>
            <person name="Del Rio T.G."/>
            <person name="Goodwin L."/>
            <person name="Pitluck S."/>
            <person name="Liolios K."/>
            <person name="Huntemann M."/>
            <person name="Ivanova N."/>
            <person name="Mavromatis K."/>
            <person name="Mikhailova N."/>
            <person name="Pati A."/>
            <person name="Chen A."/>
            <person name="Palaniappan K."/>
            <person name="Tapia R."/>
            <person name="Han C."/>
            <person name="Land M."/>
            <person name="Hauser L."/>
            <person name="Chang Y.J."/>
            <person name="Jeffries C.D."/>
            <person name="Brettin T."/>
            <person name="Yasawong M."/>
            <person name="Brambilla E.M."/>
            <person name="Rohde M."/>
            <person name="Sikorski J."/>
            <person name="Goker M."/>
            <person name="Detter J.C."/>
            <person name="Woyke T."/>
            <person name="Bristow J."/>
            <person name="Eisen J.A."/>
            <person name="Markowitz V."/>
            <person name="Hugenholtz P."/>
            <person name="Kyrpides N.C."/>
            <person name="Klenk H.P."/>
        </authorList>
    </citation>
    <scope>NUCLEOTIDE SEQUENCE [LARGE SCALE GENOMIC DNA]</scope>
    <source>
        <strain evidence="3">ATCC 8368 / DSM 20162 / CCUG 35730 / CIP 100753 / JCM 10117 / KCTC 9821 / NBRC 16120 / NCIMB 702349 / NCTC 13040</strain>
    </source>
</reference>
<gene>
    <name evidence="2" type="ordered locus">Tpau_3506</name>
</gene>
<dbReference type="PANTHER" id="PTHR36933:SF1">
    <property type="entry name" value="SLL0788 PROTEIN"/>
    <property type="match status" value="1"/>
</dbReference>
<evidence type="ECO:0000259" key="1">
    <source>
        <dbReference type="Pfam" id="PF03713"/>
    </source>
</evidence>
<dbReference type="eggNOG" id="COG3544">
    <property type="taxonomic scope" value="Bacteria"/>
</dbReference>
<dbReference type="Gene3D" id="1.20.1260.10">
    <property type="match status" value="1"/>
</dbReference>
<keyword evidence="3" id="KW-1185">Reference proteome</keyword>
<dbReference type="InterPro" id="IPR005183">
    <property type="entry name" value="DUF305_CopM-like"/>
</dbReference>
<evidence type="ECO:0000313" key="2">
    <source>
        <dbReference type="EMBL" id="ADG80085.1"/>
    </source>
</evidence>
<organism evidence="2 3">
    <name type="scientific">Tsukamurella paurometabola (strain ATCC 8368 / DSM 20162 / CCUG 35730 / CIP 100753 / JCM 10117 / KCTC 9821 / NBRC 16120 / NCIMB 702349 / NCTC 13040)</name>
    <name type="common">Corynebacterium paurometabolum</name>
    <dbReference type="NCBI Taxonomy" id="521096"/>
    <lineage>
        <taxon>Bacteria</taxon>
        <taxon>Bacillati</taxon>
        <taxon>Actinomycetota</taxon>
        <taxon>Actinomycetes</taxon>
        <taxon>Mycobacteriales</taxon>
        <taxon>Tsukamurellaceae</taxon>
        <taxon>Tsukamurella</taxon>
    </lineage>
</organism>
<dbReference type="STRING" id="521096.Tpau_3506"/>
<dbReference type="EMBL" id="CP001966">
    <property type="protein sequence ID" value="ADG80085.1"/>
    <property type="molecule type" value="Genomic_DNA"/>
</dbReference>
<proteinExistence type="predicted"/>
<accession>D5UX66</accession>
<reference evidence="3" key="1">
    <citation type="submission" date="2010-03" db="EMBL/GenBank/DDBJ databases">
        <title>The complete chromosome of Tsukamurella paurometabola DSM 20162.</title>
        <authorList>
            <consortium name="US DOE Joint Genome Institute (JGI-PGF)"/>
            <person name="Lucas S."/>
            <person name="Copeland A."/>
            <person name="Lapidus A."/>
            <person name="Glavina del Rio T."/>
            <person name="Dalin E."/>
            <person name="Tice H."/>
            <person name="Bruce D."/>
            <person name="Goodwin L."/>
            <person name="Pitluck S."/>
            <person name="Kyrpides N."/>
            <person name="Mavromatis K."/>
            <person name="Ivanova N."/>
            <person name="Mikhailova N."/>
            <person name="Munk A.C."/>
            <person name="Brettin T."/>
            <person name="Detter J.C."/>
            <person name="Tapia R."/>
            <person name="Han C."/>
            <person name="Larimer F."/>
            <person name="Land M."/>
            <person name="Hauser L."/>
            <person name="Markowitz V."/>
            <person name="Cheng J.-F."/>
            <person name="Hugenholtz P."/>
            <person name="Woyke T."/>
            <person name="Wu D."/>
            <person name="Jando M."/>
            <person name="Brambilla E."/>
            <person name="Klenk H.-P."/>
            <person name="Eisen J.A."/>
        </authorList>
    </citation>
    <scope>NUCLEOTIDE SEQUENCE [LARGE SCALE GENOMIC DNA]</scope>
    <source>
        <strain evidence="3">ATCC 8368 / DSM 20162 / CCUG 35730 / CIP 100753 / JCM 10117 / KCTC 9821 / NBRC 16120 / NCIMB 702349 / NCTC 13040</strain>
    </source>
</reference>
<dbReference type="KEGG" id="tpr:Tpau_3506"/>
<dbReference type="InterPro" id="IPR012347">
    <property type="entry name" value="Ferritin-like"/>
</dbReference>
<name>D5UX66_TSUPD</name>